<dbReference type="InterPro" id="IPR032710">
    <property type="entry name" value="NTF2-like_dom_sf"/>
</dbReference>
<dbReference type="PANTHER" id="PTHR12612">
    <property type="entry name" value="NUCLEAR TRANSPORT FACTOR 2"/>
    <property type="match status" value="1"/>
</dbReference>
<dbReference type="Pfam" id="PF02136">
    <property type="entry name" value="NTF2"/>
    <property type="match status" value="1"/>
</dbReference>
<dbReference type="InterPro" id="IPR002075">
    <property type="entry name" value="NTF2_dom"/>
</dbReference>
<reference evidence="2" key="1">
    <citation type="submission" date="2023-04" db="EMBL/GenBank/DDBJ databases">
        <title>Black Yeasts Isolated from many extreme environments.</title>
        <authorList>
            <person name="Coleine C."/>
            <person name="Stajich J.E."/>
            <person name="Selbmann L."/>
        </authorList>
    </citation>
    <scope>NUCLEOTIDE SEQUENCE</scope>
    <source>
        <strain evidence="2">CCFEE 5312</strain>
    </source>
</reference>
<keyword evidence="3" id="KW-1185">Reference proteome</keyword>
<dbReference type="Proteomes" id="UP001271007">
    <property type="component" value="Unassembled WGS sequence"/>
</dbReference>
<dbReference type="InterPro" id="IPR045875">
    <property type="entry name" value="NTF2"/>
</dbReference>
<sequence>MATTTPLTETDLTRISSSAAEDFVDAYYTALNASRHHISSFYVPPSPLPNNRSLPHISYNGEPYSDAAAFQETFEKQMPWTHFEAQSVNVHVLNPCMVPLGEKAGKKDAERNMSLVVQVSGYVRLVERKEGPMRGFSDSFVLVPNKEEVGGRGTKGGEGRKWLVQSQNFRFVV</sequence>
<evidence type="ECO:0000313" key="3">
    <source>
        <dbReference type="Proteomes" id="UP001271007"/>
    </source>
</evidence>
<dbReference type="PROSITE" id="PS50177">
    <property type="entry name" value="NTF2_DOMAIN"/>
    <property type="match status" value="1"/>
</dbReference>
<dbReference type="SUPFAM" id="SSF54427">
    <property type="entry name" value="NTF2-like"/>
    <property type="match status" value="1"/>
</dbReference>
<accession>A0AAJ0G522</accession>
<dbReference type="Gene3D" id="3.10.450.50">
    <property type="match status" value="1"/>
</dbReference>
<dbReference type="GO" id="GO:0006913">
    <property type="term" value="P:nucleocytoplasmic transport"/>
    <property type="evidence" value="ECO:0007669"/>
    <property type="project" value="InterPro"/>
</dbReference>
<protein>
    <recommendedName>
        <fullName evidence="1">NTF2 domain-containing protein</fullName>
    </recommendedName>
</protein>
<evidence type="ECO:0000313" key="2">
    <source>
        <dbReference type="EMBL" id="KAK3048180.1"/>
    </source>
</evidence>
<proteinExistence type="predicted"/>
<gene>
    <name evidence="2" type="ORF">LTR09_010519</name>
</gene>
<dbReference type="AlphaFoldDB" id="A0AAJ0G522"/>
<organism evidence="2 3">
    <name type="scientific">Extremus antarcticus</name>
    <dbReference type="NCBI Taxonomy" id="702011"/>
    <lineage>
        <taxon>Eukaryota</taxon>
        <taxon>Fungi</taxon>
        <taxon>Dikarya</taxon>
        <taxon>Ascomycota</taxon>
        <taxon>Pezizomycotina</taxon>
        <taxon>Dothideomycetes</taxon>
        <taxon>Dothideomycetidae</taxon>
        <taxon>Mycosphaerellales</taxon>
        <taxon>Extremaceae</taxon>
        <taxon>Extremus</taxon>
    </lineage>
</organism>
<dbReference type="InterPro" id="IPR018222">
    <property type="entry name" value="Nuclear_transport_factor_2_euk"/>
</dbReference>
<comment type="caution">
    <text evidence="2">The sequence shown here is derived from an EMBL/GenBank/DDBJ whole genome shotgun (WGS) entry which is preliminary data.</text>
</comment>
<feature type="domain" description="NTF2" evidence="1">
    <location>
        <begin position="19"/>
        <end position="171"/>
    </location>
</feature>
<dbReference type="EMBL" id="JAWDJX010000052">
    <property type="protein sequence ID" value="KAK3048180.1"/>
    <property type="molecule type" value="Genomic_DNA"/>
</dbReference>
<evidence type="ECO:0000259" key="1">
    <source>
        <dbReference type="PROSITE" id="PS50177"/>
    </source>
</evidence>
<name>A0AAJ0G522_9PEZI</name>